<evidence type="ECO:0000313" key="8">
    <source>
        <dbReference type="Proteomes" id="UP000224915"/>
    </source>
</evidence>
<dbReference type="PANTHER" id="PTHR45962:SF1">
    <property type="entry name" value="N-FATTY-ACYL-AMINO ACID SYNTHASE_HYDROLASE PM20D1"/>
    <property type="match status" value="1"/>
</dbReference>
<proteinExistence type="inferred from homology"/>
<evidence type="ECO:0000259" key="6">
    <source>
        <dbReference type="Pfam" id="PF07687"/>
    </source>
</evidence>
<dbReference type="GO" id="GO:0046872">
    <property type="term" value="F:metal ion binding"/>
    <property type="evidence" value="ECO:0007669"/>
    <property type="project" value="UniProtKB-KW"/>
</dbReference>
<dbReference type="InterPro" id="IPR002933">
    <property type="entry name" value="Peptidase_M20"/>
</dbReference>
<comment type="similarity">
    <text evidence="1">Belongs to the peptidase M20A family.</text>
</comment>
<comment type="caution">
    <text evidence="7">The sequence shown here is derived from an EMBL/GenBank/DDBJ whole genome shotgun (WGS) entry which is preliminary data.</text>
</comment>
<dbReference type="Pfam" id="PF07687">
    <property type="entry name" value="M20_dimer"/>
    <property type="match status" value="1"/>
</dbReference>
<dbReference type="Gene3D" id="1.10.150.900">
    <property type="match status" value="1"/>
</dbReference>
<keyword evidence="4" id="KW-0378">Hydrolase</keyword>
<dbReference type="SUPFAM" id="SSF55031">
    <property type="entry name" value="Bacterial exopeptidase dimerisation domain"/>
    <property type="match status" value="1"/>
</dbReference>
<dbReference type="GO" id="GO:0006508">
    <property type="term" value="P:proteolysis"/>
    <property type="evidence" value="ECO:0007669"/>
    <property type="project" value="UniProtKB-KW"/>
</dbReference>
<dbReference type="EMBL" id="PDJD01000001">
    <property type="protein sequence ID" value="PFG20688.1"/>
    <property type="molecule type" value="Genomic_DNA"/>
</dbReference>
<sequence length="462" mass="48957">MTAPAASNRTDGIPSDGDVAEHLARLIRIATITPPDSGPLSPQVAASFADLHAALRELYPRVFAAAASVRIAGRAGLLLHLPGESSEAPLVLMAHQDVVPTPEDWQAEGWQHPPFDGVIRDGWVFGRGALDDKGELVVILEAVESLLGQGWQPEHDLYLSFGADEESYGSAAVEAAAMLQADGVRPWMVLDEGGAVATGAFPGLAGEMAVVGTSEKGVLTLTLTAESGGGHASTPPRHTASGLLAEALVTLERHPHPAAVNDVSVEMFETVAPHLRGPLRFVLSRAGRARRLLARVLPLAGVEMNAMVRTTSAITRLQGSPGDNVLANRALAVVNLRVAVGSTCEEVVARVRRIVGKRIEVRVKESSEPSPVSPSGADPRWRAIVAAIGESYPEAVAVPYVMLAASDARHMTGLTDAVYRFAPLRMSASQRHSVHGNDERVEVESLGRGVRFYRALLTAPRP</sequence>
<keyword evidence="8" id="KW-1185">Reference proteome</keyword>
<dbReference type="InterPro" id="IPR036264">
    <property type="entry name" value="Bact_exopeptidase_dim_dom"/>
</dbReference>
<dbReference type="Proteomes" id="UP000224915">
    <property type="component" value="Unassembled WGS sequence"/>
</dbReference>
<dbReference type="InterPro" id="IPR011650">
    <property type="entry name" value="Peptidase_M20_dimer"/>
</dbReference>
<dbReference type="GO" id="GO:0004180">
    <property type="term" value="F:carboxypeptidase activity"/>
    <property type="evidence" value="ECO:0007669"/>
    <property type="project" value="UniProtKB-KW"/>
</dbReference>
<evidence type="ECO:0000256" key="4">
    <source>
        <dbReference type="ARBA" id="ARBA00022801"/>
    </source>
</evidence>
<dbReference type="Pfam" id="PF01546">
    <property type="entry name" value="Peptidase_M20"/>
    <property type="match status" value="1"/>
</dbReference>
<keyword evidence="3" id="KW-0479">Metal-binding</keyword>
<accession>A0A2A9D1U5</accession>
<dbReference type="Gene3D" id="3.40.630.10">
    <property type="entry name" value="Zn peptidases"/>
    <property type="match status" value="1"/>
</dbReference>
<keyword evidence="5" id="KW-0862">Zinc</keyword>
<evidence type="ECO:0000313" key="7">
    <source>
        <dbReference type="EMBL" id="PFG20688.1"/>
    </source>
</evidence>
<gene>
    <name evidence="7" type="ORF">ATL40_2298</name>
</gene>
<evidence type="ECO:0000256" key="5">
    <source>
        <dbReference type="ARBA" id="ARBA00022833"/>
    </source>
</evidence>
<dbReference type="AlphaFoldDB" id="A0A2A9D1U5"/>
<keyword evidence="2" id="KW-0645">Protease</keyword>
<reference evidence="7 8" key="1">
    <citation type="submission" date="2017-10" db="EMBL/GenBank/DDBJ databases">
        <title>Sequencing the genomes of 1000 actinobacteria strains.</title>
        <authorList>
            <person name="Klenk H.-P."/>
        </authorList>
    </citation>
    <scope>NUCLEOTIDE SEQUENCE [LARGE SCALE GENOMIC DNA]</scope>
    <source>
        <strain evidence="7 8">DSM 21801</strain>
    </source>
</reference>
<name>A0A2A9D1U5_9MICO</name>
<dbReference type="InterPro" id="IPR047177">
    <property type="entry name" value="Pept_M20A"/>
</dbReference>
<evidence type="ECO:0000256" key="2">
    <source>
        <dbReference type="ARBA" id="ARBA00022670"/>
    </source>
</evidence>
<dbReference type="RefSeq" id="WP_098469626.1">
    <property type="nucleotide sequence ID" value="NZ_PDJD01000001.1"/>
</dbReference>
<protein>
    <submittedName>
        <fullName evidence="7">Carboxypeptidase PM20D1</fullName>
    </submittedName>
</protein>
<feature type="domain" description="Peptidase M20 dimerisation" evidence="6">
    <location>
        <begin position="214"/>
        <end position="358"/>
    </location>
</feature>
<evidence type="ECO:0000256" key="1">
    <source>
        <dbReference type="ARBA" id="ARBA00006247"/>
    </source>
</evidence>
<organism evidence="7 8">
    <name type="scientific">Serinibacter salmoneus</name>
    <dbReference type="NCBI Taxonomy" id="556530"/>
    <lineage>
        <taxon>Bacteria</taxon>
        <taxon>Bacillati</taxon>
        <taxon>Actinomycetota</taxon>
        <taxon>Actinomycetes</taxon>
        <taxon>Micrococcales</taxon>
        <taxon>Beutenbergiaceae</taxon>
        <taxon>Serinibacter</taxon>
    </lineage>
</organism>
<dbReference type="OrthoDB" id="3665926at2"/>
<evidence type="ECO:0000256" key="3">
    <source>
        <dbReference type="ARBA" id="ARBA00022723"/>
    </source>
</evidence>
<keyword evidence="7" id="KW-0121">Carboxypeptidase</keyword>
<dbReference type="PANTHER" id="PTHR45962">
    <property type="entry name" value="N-FATTY-ACYL-AMINO ACID SYNTHASE/HYDROLASE PM20D1"/>
    <property type="match status" value="1"/>
</dbReference>
<dbReference type="Gene3D" id="3.30.70.360">
    <property type="match status" value="1"/>
</dbReference>
<dbReference type="SUPFAM" id="SSF53187">
    <property type="entry name" value="Zn-dependent exopeptidases"/>
    <property type="match status" value="1"/>
</dbReference>